<dbReference type="Proteomes" id="UP001177023">
    <property type="component" value="Unassembled WGS sequence"/>
</dbReference>
<evidence type="ECO:0000313" key="2">
    <source>
        <dbReference type="EMBL" id="CAJ0587553.1"/>
    </source>
</evidence>
<comment type="caution">
    <text evidence="2">The sequence shown here is derived from an EMBL/GenBank/DDBJ whole genome shotgun (WGS) entry which is preliminary data.</text>
</comment>
<keyword evidence="1" id="KW-0812">Transmembrane</keyword>
<sequence length="198" mass="21703">MAAPQEHDEASTTQSPLYGVIICPSCQKKAGPWARSANPCCQRMKGCADLAVYVDDIGFAEAELEAYTRILEILRARSCWYCKIVATPLARAVTDWKGQQAPGRTRGAKRAAAPVATNIIGMLLVFLLLGISTATSNRACWYCELVGTPLARALSESREKQGPGKTRIQVATEVPGRTKKDCIKRFKYVAQLIKNQKK</sequence>
<dbReference type="AlphaFoldDB" id="A0AA36DJK2"/>
<protein>
    <submittedName>
        <fullName evidence="2">Uncharacterized protein</fullName>
    </submittedName>
</protein>
<feature type="non-terminal residue" evidence="2">
    <location>
        <position position="1"/>
    </location>
</feature>
<name>A0AA36DJK2_9BILA</name>
<organism evidence="2 3">
    <name type="scientific">Mesorhabditis spiculigera</name>
    <dbReference type="NCBI Taxonomy" id="96644"/>
    <lineage>
        <taxon>Eukaryota</taxon>
        <taxon>Metazoa</taxon>
        <taxon>Ecdysozoa</taxon>
        <taxon>Nematoda</taxon>
        <taxon>Chromadorea</taxon>
        <taxon>Rhabditida</taxon>
        <taxon>Rhabditina</taxon>
        <taxon>Rhabditomorpha</taxon>
        <taxon>Rhabditoidea</taxon>
        <taxon>Rhabditidae</taxon>
        <taxon>Mesorhabditinae</taxon>
        <taxon>Mesorhabditis</taxon>
    </lineage>
</organism>
<accession>A0AA36DJK2</accession>
<feature type="transmembrane region" description="Helical" evidence="1">
    <location>
        <begin position="111"/>
        <end position="131"/>
    </location>
</feature>
<dbReference type="EMBL" id="CATQJA010002710">
    <property type="protein sequence ID" value="CAJ0587553.1"/>
    <property type="molecule type" value="Genomic_DNA"/>
</dbReference>
<reference evidence="2" key="1">
    <citation type="submission" date="2023-06" db="EMBL/GenBank/DDBJ databases">
        <authorList>
            <person name="Delattre M."/>
        </authorList>
    </citation>
    <scope>NUCLEOTIDE SEQUENCE</scope>
    <source>
        <strain evidence="2">AF72</strain>
    </source>
</reference>
<keyword evidence="1" id="KW-1133">Transmembrane helix</keyword>
<keyword evidence="1" id="KW-0472">Membrane</keyword>
<gene>
    <name evidence="2" type="ORF">MSPICULIGERA_LOCUS25513</name>
</gene>
<proteinExistence type="predicted"/>
<evidence type="ECO:0000313" key="3">
    <source>
        <dbReference type="Proteomes" id="UP001177023"/>
    </source>
</evidence>
<keyword evidence="3" id="KW-1185">Reference proteome</keyword>
<evidence type="ECO:0000256" key="1">
    <source>
        <dbReference type="SAM" id="Phobius"/>
    </source>
</evidence>